<proteinExistence type="predicted"/>
<evidence type="ECO:0000259" key="4">
    <source>
        <dbReference type="PROSITE" id="PS50158"/>
    </source>
</evidence>
<evidence type="ECO:0000313" key="5">
    <source>
        <dbReference type="EMBL" id="KAL1518811.1"/>
    </source>
</evidence>
<evidence type="ECO:0000256" key="2">
    <source>
        <dbReference type="SAM" id="MobiDB-lite"/>
    </source>
</evidence>
<name>A0AB34JB24_PRYPA</name>
<dbReference type="EMBL" id="JBGBPQ010000010">
    <property type="protein sequence ID" value="KAL1518811.1"/>
    <property type="molecule type" value="Genomic_DNA"/>
</dbReference>
<dbReference type="SUPFAM" id="SSF57756">
    <property type="entry name" value="Retrovirus zinc finger-like domains"/>
    <property type="match status" value="1"/>
</dbReference>
<dbReference type="InterPro" id="IPR036875">
    <property type="entry name" value="Znf_CCHC_sf"/>
</dbReference>
<sequence length="483" mass="54124">MARSRSRSRSRERSRRSRSRSRSRDRDRDRDRDRREERDRRDRRDSPSPRRRTSPSRSPRRRSQSPLPPPAPAPATSADEEKERRRKKLEAWKAQKAMAAPAAPAPEEPPAPAPKARGMFDAMEEDDDATRQALQAERREKLKRMQREMQEDKYTEAIAAVAPSVGAAMMAASSGEAGGSAADDEVDPLDAFMAEHVAKQAEKDAERAAMSEELWQAMYGKKEVIVSDELEKEHNVNAHCYVCKRWGHTKKDCPHKRCYHCGKEGHTTGDCPKLDNKIAEQFAEEKARKKEKAKADKKERRKKQWEEHLRSQTGVDGFSVLYEILGLPPRKLASKEQIKRAYYRQSLRYHPDRVSEEEAEEAAEKFVAVKAAYELLLEGMETGGKGMGGAVFSGGDLEYSGGPKAAVAPDEEPEGGADGEAAEVEADWLDTDEIRLLLATERVRSAVEEIVARPAALARYESDPVVMGVLYSLNPPSEVATAS</sequence>
<dbReference type="InterPro" id="IPR001878">
    <property type="entry name" value="Znf_CCHC"/>
</dbReference>
<dbReference type="AlphaFoldDB" id="A0AB34JB24"/>
<dbReference type="Proteomes" id="UP001515480">
    <property type="component" value="Unassembled WGS sequence"/>
</dbReference>
<dbReference type="PROSITE" id="PS50076">
    <property type="entry name" value="DNAJ_2"/>
    <property type="match status" value="1"/>
</dbReference>
<dbReference type="PROSITE" id="PS50158">
    <property type="entry name" value="ZF_CCHC"/>
    <property type="match status" value="2"/>
</dbReference>
<feature type="compositionally biased region" description="Basic residues" evidence="2">
    <location>
        <begin position="1"/>
        <end position="21"/>
    </location>
</feature>
<feature type="domain" description="CCHC-type" evidence="4">
    <location>
        <begin position="240"/>
        <end position="254"/>
    </location>
</feature>
<keyword evidence="1" id="KW-0862">Zinc</keyword>
<dbReference type="Gene3D" id="1.10.287.110">
    <property type="entry name" value="DnaJ domain"/>
    <property type="match status" value="1"/>
</dbReference>
<dbReference type="PANTHER" id="PTHR24074">
    <property type="entry name" value="CO-CHAPERONE PROTEIN DJLA"/>
    <property type="match status" value="1"/>
</dbReference>
<keyword evidence="1" id="KW-0479">Metal-binding</keyword>
<keyword evidence="1" id="KW-0863">Zinc-finger</keyword>
<feature type="domain" description="J" evidence="3">
    <location>
        <begin position="320"/>
        <end position="381"/>
    </location>
</feature>
<dbReference type="InterPro" id="IPR001623">
    <property type="entry name" value="DnaJ_domain"/>
</dbReference>
<dbReference type="SUPFAM" id="SSF46565">
    <property type="entry name" value="Chaperone J-domain"/>
    <property type="match status" value="1"/>
</dbReference>
<feature type="compositionally biased region" description="Basic and acidic residues" evidence="2">
    <location>
        <begin position="79"/>
        <end position="93"/>
    </location>
</feature>
<accession>A0AB34JB24</accession>
<feature type="compositionally biased region" description="Basic residues" evidence="2">
    <location>
        <begin position="49"/>
        <end position="63"/>
    </location>
</feature>
<protein>
    <submittedName>
        <fullName evidence="5">Uncharacterized protein</fullName>
    </submittedName>
</protein>
<dbReference type="CDD" id="cd06257">
    <property type="entry name" value="DnaJ"/>
    <property type="match status" value="1"/>
</dbReference>
<gene>
    <name evidence="5" type="ORF">AB1Y20_003090</name>
</gene>
<keyword evidence="6" id="KW-1185">Reference proteome</keyword>
<dbReference type="PRINTS" id="PR00625">
    <property type="entry name" value="JDOMAIN"/>
</dbReference>
<evidence type="ECO:0000256" key="1">
    <source>
        <dbReference type="PROSITE-ProRule" id="PRU00047"/>
    </source>
</evidence>
<dbReference type="InterPro" id="IPR050817">
    <property type="entry name" value="DjlA_DnaK_co-chaperone"/>
</dbReference>
<dbReference type="InterPro" id="IPR036869">
    <property type="entry name" value="J_dom_sf"/>
</dbReference>
<feature type="compositionally biased region" description="Basic and acidic residues" evidence="2">
    <location>
        <begin position="22"/>
        <end position="48"/>
    </location>
</feature>
<feature type="region of interest" description="Disordered" evidence="2">
    <location>
        <begin position="286"/>
        <end position="308"/>
    </location>
</feature>
<dbReference type="SMART" id="SM00271">
    <property type="entry name" value="DnaJ"/>
    <property type="match status" value="1"/>
</dbReference>
<dbReference type="Gene3D" id="4.10.60.10">
    <property type="entry name" value="Zinc finger, CCHC-type"/>
    <property type="match status" value="1"/>
</dbReference>
<reference evidence="5 6" key="1">
    <citation type="journal article" date="2024" name="Science">
        <title>Giant polyketide synthase enzymes in the biosynthesis of giant marine polyether toxins.</title>
        <authorList>
            <person name="Fallon T.R."/>
            <person name="Shende V.V."/>
            <person name="Wierzbicki I.H."/>
            <person name="Pendleton A.L."/>
            <person name="Watervoot N.F."/>
            <person name="Auber R.P."/>
            <person name="Gonzalez D.J."/>
            <person name="Wisecaver J.H."/>
            <person name="Moore B.S."/>
        </authorList>
    </citation>
    <scope>NUCLEOTIDE SEQUENCE [LARGE SCALE GENOMIC DNA]</scope>
    <source>
        <strain evidence="5 6">12B1</strain>
    </source>
</reference>
<feature type="compositionally biased region" description="Pro residues" evidence="2">
    <location>
        <begin position="103"/>
        <end position="113"/>
    </location>
</feature>
<evidence type="ECO:0000259" key="3">
    <source>
        <dbReference type="PROSITE" id="PS50076"/>
    </source>
</evidence>
<evidence type="ECO:0000313" key="6">
    <source>
        <dbReference type="Proteomes" id="UP001515480"/>
    </source>
</evidence>
<feature type="region of interest" description="Disordered" evidence="2">
    <location>
        <begin position="1"/>
        <end position="138"/>
    </location>
</feature>
<feature type="domain" description="CCHC-type" evidence="4">
    <location>
        <begin position="257"/>
        <end position="273"/>
    </location>
</feature>
<dbReference type="GO" id="GO:0003676">
    <property type="term" value="F:nucleic acid binding"/>
    <property type="evidence" value="ECO:0007669"/>
    <property type="project" value="InterPro"/>
</dbReference>
<dbReference type="GO" id="GO:0008270">
    <property type="term" value="F:zinc ion binding"/>
    <property type="evidence" value="ECO:0007669"/>
    <property type="project" value="UniProtKB-KW"/>
</dbReference>
<dbReference type="Pfam" id="PF00226">
    <property type="entry name" value="DnaJ"/>
    <property type="match status" value="1"/>
</dbReference>
<organism evidence="5 6">
    <name type="scientific">Prymnesium parvum</name>
    <name type="common">Toxic golden alga</name>
    <dbReference type="NCBI Taxonomy" id="97485"/>
    <lineage>
        <taxon>Eukaryota</taxon>
        <taxon>Haptista</taxon>
        <taxon>Haptophyta</taxon>
        <taxon>Prymnesiophyceae</taxon>
        <taxon>Prymnesiales</taxon>
        <taxon>Prymnesiaceae</taxon>
        <taxon>Prymnesium</taxon>
    </lineage>
</organism>
<dbReference type="SMART" id="SM00343">
    <property type="entry name" value="ZnF_C2HC"/>
    <property type="match status" value="2"/>
</dbReference>
<comment type="caution">
    <text evidence="5">The sequence shown here is derived from an EMBL/GenBank/DDBJ whole genome shotgun (WGS) entry which is preliminary data.</text>
</comment>